<dbReference type="SUPFAM" id="SSF48452">
    <property type="entry name" value="TPR-like"/>
    <property type="match status" value="1"/>
</dbReference>
<feature type="compositionally biased region" description="Low complexity" evidence="1">
    <location>
        <begin position="343"/>
        <end position="355"/>
    </location>
</feature>
<organism evidence="2 3">
    <name type="scientific">Polyangium jinanense</name>
    <dbReference type="NCBI Taxonomy" id="2829994"/>
    <lineage>
        <taxon>Bacteria</taxon>
        <taxon>Pseudomonadati</taxon>
        <taxon>Myxococcota</taxon>
        <taxon>Polyangia</taxon>
        <taxon>Polyangiales</taxon>
        <taxon>Polyangiaceae</taxon>
        <taxon>Polyangium</taxon>
    </lineage>
</organism>
<evidence type="ECO:0000313" key="3">
    <source>
        <dbReference type="Proteomes" id="UP001151081"/>
    </source>
</evidence>
<feature type="region of interest" description="Disordered" evidence="1">
    <location>
        <begin position="337"/>
        <end position="360"/>
    </location>
</feature>
<sequence>MAAPPLPLPIAALVRRARNATDPTRKHLASYYAWEASIRLTVAAEPPADVSTLGMPSTGHWVKAMPPRPGSLMDPALLALHALLAEVGTDSRQAPKSTNAQKLLALLPAYRNKVIGHGSTRNDAFNQEAARVFLEAIEPAWRAGMFFPPDAMLVFVEKVEIGADGDRKAQIVRLEGLASEREGAAQAGEDILPGRVYLRKDGHFASLHPWVLFEGGEERERALFFNGYRNAAEYLDYASGDVVKSKALAAAFSSLDADVAALVAGGDKRPSGPGSRKTAAPRPPEGAGEAEEKVAAAVSQEKTVAAQKTSRPGWLFPVIGAVSLSLGGVGVWLGTKGSSGSKPSADVAPSASAAPVEDEDIPTISQDPAVQAEFRRGIESLLKADVYGAETALLSVRDKAPRDPWPHVWLGMTAALQGHYEDSTREFDEAVTAVRGTTGRDAELVAILEMSDEDAAKGLAAWETFKAKHPKFFLAHLLVAYYFTYRGTVPECIARFEAARAIDGRHALTHVLESTFYMDSGKFPEALSEAEKALALQGASPWIIAQRGMVRMRMGDTAAARADLEQAIARRGPFSAHVTYALSLLTTGKPEDEALFARERQTLLDTKNVEDRLAFMCTHPLVLLREGRAREADALLEEAVAFAVEKGKQGTLLRCVLLPSYADVVLGRFDQAEAKFAKLSRIWEGFGLAKTDEERAKIMLKGLKGMLALEKGDTARAETELAELKRLASGGNEELGYAVAVARKEDVVIPDAPEARGNFPRFRRMHLQARAFELRGKLAEAEQAYEKILGEREKCAKHVFDMHLLCGPYVADGLVRLAALQQKRGANAEAVATLDALAAFWPRADADLPPVKRAAEARKKLPPAK</sequence>
<gene>
    <name evidence="2" type="ORF">KEG57_29215</name>
</gene>
<dbReference type="Proteomes" id="UP001151081">
    <property type="component" value="Unassembled WGS sequence"/>
</dbReference>
<name>A0A9X3X5T5_9BACT</name>
<evidence type="ECO:0000256" key="1">
    <source>
        <dbReference type="SAM" id="MobiDB-lite"/>
    </source>
</evidence>
<dbReference type="Gene3D" id="1.25.40.10">
    <property type="entry name" value="Tetratricopeptide repeat domain"/>
    <property type="match status" value="2"/>
</dbReference>
<dbReference type="InterPro" id="IPR019734">
    <property type="entry name" value="TPR_rpt"/>
</dbReference>
<evidence type="ECO:0008006" key="4">
    <source>
        <dbReference type="Google" id="ProtNLM"/>
    </source>
</evidence>
<feature type="region of interest" description="Disordered" evidence="1">
    <location>
        <begin position="266"/>
        <end position="290"/>
    </location>
</feature>
<evidence type="ECO:0000313" key="2">
    <source>
        <dbReference type="EMBL" id="MDC3984624.1"/>
    </source>
</evidence>
<dbReference type="RefSeq" id="WP_272459056.1">
    <property type="nucleotide sequence ID" value="NZ_JAGTJJ010000022.1"/>
</dbReference>
<dbReference type="AlphaFoldDB" id="A0A9X3X5T5"/>
<protein>
    <recommendedName>
        <fullName evidence="4">Tetratricopeptide repeat protein</fullName>
    </recommendedName>
</protein>
<dbReference type="EMBL" id="JAGTJJ010000022">
    <property type="protein sequence ID" value="MDC3984624.1"/>
    <property type="molecule type" value="Genomic_DNA"/>
</dbReference>
<reference evidence="2 3" key="1">
    <citation type="submission" date="2021-04" db="EMBL/GenBank/DDBJ databases">
        <title>Genome analysis of Polyangium sp.</title>
        <authorList>
            <person name="Li Y."/>
            <person name="Wang J."/>
        </authorList>
    </citation>
    <scope>NUCLEOTIDE SEQUENCE [LARGE SCALE GENOMIC DNA]</scope>
    <source>
        <strain evidence="2 3">SDU14</strain>
    </source>
</reference>
<proteinExistence type="predicted"/>
<keyword evidence="3" id="KW-1185">Reference proteome</keyword>
<comment type="caution">
    <text evidence="2">The sequence shown here is derived from an EMBL/GenBank/DDBJ whole genome shotgun (WGS) entry which is preliminary data.</text>
</comment>
<dbReference type="SMART" id="SM00028">
    <property type="entry name" value="TPR"/>
    <property type="match status" value="4"/>
</dbReference>
<accession>A0A9X3X5T5</accession>
<dbReference type="InterPro" id="IPR011990">
    <property type="entry name" value="TPR-like_helical_dom_sf"/>
</dbReference>